<organism evidence="1 2">
    <name type="scientific">Ceratopteris richardii</name>
    <name type="common">Triangle waterfern</name>
    <dbReference type="NCBI Taxonomy" id="49495"/>
    <lineage>
        <taxon>Eukaryota</taxon>
        <taxon>Viridiplantae</taxon>
        <taxon>Streptophyta</taxon>
        <taxon>Embryophyta</taxon>
        <taxon>Tracheophyta</taxon>
        <taxon>Polypodiopsida</taxon>
        <taxon>Polypodiidae</taxon>
        <taxon>Polypodiales</taxon>
        <taxon>Pteridineae</taxon>
        <taxon>Pteridaceae</taxon>
        <taxon>Parkerioideae</taxon>
        <taxon>Ceratopteris</taxon>
    </lineage>
</organism>
<accession>A0A8T2UQ51</accession>
<keyword evidence="2" id="KW-1185">Reference proteome</keyword>
<sequence length="132" mass="14922">MGTLGAWARSLRLACRHGNTQCNMGKEPANNSLGAPLDLWIQYWVNAEWHFVRKNPLVILLIALPLHCVLLKRKRNGIIVGRRQKAIEAARGCVCHRQATMAALMIFHDDDDMDMTFTRSGQPPCFPFSHLV</sequence>
<comment type="caution">
    <text evidence="1">The sequence shown here is derived from an EMBL/GenBank/DDBJ whole genome shotgun (WGS) entry which is preliminary data.</text>
</comment>
<evidence type="ECO:0000313" key="2">
    <source>
        <dbReference type="Proteomes" id="UP000825935"/>
    </source>
</evidence>
<evidence type="ECO:0000313" key="1">
    <source>
        <dbReference type="EMBL" id="KAH7436006.1"/>
    </source>
</evidence>
<dbReference type="EMBL" id="CM035411">
    <property type="protein sequence ID" value="KAH7436006.1"/>
    <property type="molecule type" value="Genomic_DNA"/>
</dbReference>
<reference evidence="1" key="1">
    <citation type="submission" date="2021-08" db="EMBL/GenBank/DDBJ databases">
        <title>WGS assembly of Ceratopteris richardii.</title>
        <authorList>
            <person name="Marchant D.B."/>
            <person name="Chen G."/>
            <person name="Jenkins J."/>
            <person name="Shu S."/>
            <person name="Leebens-Mack J."/>
            <person name="Grimwood J."/>
            <person name="Schmutz J."/>
            <person name="Soltis P."/>
            <person name="Soltis D."/>
            <person name="Chen Z.-H."/>
        </authorList>
    </citation>
    <scope>NUCLEOTIDE SEQUENCE</scope>
    <source>
        <strain evidence="1">Whitten #5841</strain>
        <tissue evidence="1">Leaf</tissue>
    </source>
</reference>
<name>A0A8T2UQ51_CERRI</name>
<proteinExistence type="predicted"/>
<dbReference type="AlphaFoldDB" id="A0A8T2UQ51"/>
<protein>
    <submittedName>
        <fullName evidence="1">Uncharacterized protein</fullName>
    </submittedName>
</protein>
<gene>
    <name evidence="1" type="ORF">KP509_06G088900</name>
</gene>
<dbReference type="Proteomes" id="UP000825935">
    <property type="component" value="Chromosome 6"/>
</dbReference>